<dbReference type="SUPFAM" id="SSF52218">
    <property type="entry name" value="Flavoproteins"/>
    <property type="match status" value="1"/>
</dbReference>
<keyword evidence="6" id="KW-1185">Reference proteome</keyword>
<keyword evidence="2" id="KW-0472">Membrane</keyword>
<gene>
    <name evidence="5" type="ORF">E6C50_04510</name>
</gene>
<dbReference type="OrthoDB" id="9789468at2"/>
<dbReference type="Proteomes" id="UP000307507">
    <property type="component" value="Unassembled WGS sequence"/>
</dbReference>
<evidence type="ECO:0000313" key="6">
    <source>
        <dbReference type="Proteomes" id="UP000307507"/>
    </source>
</evidence>
<accession>A0A4S4A4P4</accession>
<dbReference type="PROSITE" id="PS51384">
    <property type="entry name" value="FAD_FR"/>
    <property type="match status" value="1"/>
</dbReference>
<dbReference type="Gene3D" id="2.40.30.10">
    <property type="entry name" value="Translation factors"/>
    <property type="match status" value="1"/>
</dbReference>
<sequence>MTISLWRYSHLALAVSSFLFIALASVTGIVLAFEPVLQKTQPYRAADFNQITVAELLPVLKKEYDEITDVTIDANQFVIAKVIDADGKDVTVYIDPKTGKSLGTVPKENEFFRWVTTLHRSLFLHETGRVFIGITAFLLFLIASTGTVLVIQRQRGLKRFFTRIVKENFAQYYHVLLGRLALIPILIITITGTYLSLVRFELSGSEKKKTHDIDFDAIRSEPAQKLSDFKVFQHLPLSEVQSIEFPFSEDVEDYYTFKLKNRELVVNQITGDILSEIPYSKTTLLSNLSLTLHTGRSSAVWAIVLAIAAANILFFIYSGFAITLKRRGNRVRNQFKSDESRFVILVGSENGTTFRFANAVHEQLLKQGEKSFIAELNAYTVFPKAEHLILLTATYGLGDAPTNAVKFQTLLEKQPQLQPVHFSVLGFGSKSYPDFCKFAFEVHNILEEQTWATPFLDIHTVNDKSPDDFQRWTNLWSQKAEIPFSGSMIDFQGKPKGLKTFTVVSKTELAHTDGAFLIQIAPQHKLKFTSGDLLAIYPANDYRERQYSVGKVGNMVQLSVKLYPGGLGSSYLYALEPGDIVKARIVRNEHFHFPKKARNVIMISNGTGIAPFLGMLDENKWANCYLYSGFRGEASFDLYRDGIDSCLASQKLKQLHVAYSREGAKQYVKDLLVRDAVFIAETLQSGGVIMICGSLAMQQNVMTLLEMICKEQSGMDLSHYQSHNQILTDCY</sequence>
<dbReference type="PRINTS" id="PR00371">
    <property type="entry name" value="FPNCR"/>
</dbReference>
<dbReference type="EMBL" id="SSNZ01000001">
    <property type="protein sequence ID" value="THF53469.1"/>
    <property type="molecule type" value="Genomic_DNA"/>
</dbReference>
<evidence type="ECO:0000259" key="3">
    <source>
        <dbReference type="PROSITE" id="PS50902"/>
    </source>
</evidence>
<dbReference type="InterPro" id="IPR001433">
    <property type="entry name" value="OxRdtase_FAD/NAD-bd"/>
</dbReference>
<feature type="domain" description="Flavodoxin-like" evidence="3">
    <location>
        <begin position="342"/>
        <end position="481"/>
    </location>
</feature>
<evidence type="ECO:0000259" key="4">
    <source>
        <dbReference type="PROSITE" id="PS51384"/>
    </source>
</evidence>
<dbReference type="Gene3D" id="3.40.50.80">
    <property type="entry name" value="Nucleotide-binding domain of ferredoxin-NADP reductase (FNR) module"/>
    <property type="match status" value="1"/>
</dbReference>
<dbReference type="Pfam" id="PF00258">
    <property type="entry name" value="Flavodoxin_1"/>
    <property type="match status" value="1"/>
</dbReference>
<dbReference type="InterPro" id="IPR001709">
    <property type="entry name" value="Flavoprot_Pyr_Nucl_cyt_Rdtase"/>
</dbReference>
<dbReference type="GO" id="GO:0005829">
    <property type="term" value="C:cytosol"/>
    <property type="evidence" value="ECO:0007669"/>
    <property type="project" value="TreeGrafter"/>
</dbReference>
<dbReference type="Gene3D" id="3.40.50.360">
    <property type="match status" value="1"/>
</dbReference>
<evidence type="ECO:0000256" key="1">
    <source>
        <dbReference type="ARBA" id="ARBA00022630"/>
    </source>
</evidence>
<dbReference type="InterPro" id="IPR017938">
    <property type="entry name" value="Riboflavin_synthase-like_b-brl"/>
</dbReference>
<dbReference type="InterPro" id="IPR029039">
    <property type="entry name" value="Flavoprotein-like_sf"/>
</dbReference>
<dbReference type="PANTHER" id="PTHR19384">
    <property type="entry name" value="NITRIC OXIDE SYNTHASE-RELATED"/>
    <property type="match status" value="1"/>
</dbReference>
<dbReference type="GO" id="GO:0010181">
    <property type="term" value="F:FMN binding"/>
    <property type="evidence" value="ECO:0007669"/>
    <property type="project" value="InterPro"/>
</dbReference>
<keyword evidence="2" id="KW-0812">Transmembrane</keyword>
<dbReference type="Pfam" id="PF03929">
    <property type="entry name" value="PepSY_TM"/>
    <property type="match status" value="1"/>
</dbReference>
<dbReference type="InterPro" id="IPR017927">
    <property type="entry name" value="FAD-bd_FR_type"/>
</dbReference>
<dbReference type="GO" id="GO:0050660">
    <property type="term" value="F:flavin adenine dinucleotide binding"/>
    <property type="evidence" value="ECO:0007669"/>
    <property type="project" value="TreeGrafter"/>
</dbReference>
<feature type="transmembrane region" description="Helical" evidence="2">
    <location>
        <begin position="172"/>
        <end position="195"/>
    </location>
</feature>
<organism evidence="5 6">
    <name type="scientific">Flavobacterium supellecticarium</name>
    <dbReference type="NCBI Taxonomy" id="2565924"/>
    <lineage>
        <taxon>Bacteria</taxon>
        <taxon>Pseudomonadati</taxon>
        <taxon>Bacteroidota</taxon>
        <taxon>Flavobacteriia</taxon>
        <taxon>Flavobacteriales</taxon>
        <taxon>Flavobacteriaceae</taxon>
        <taxon>Flavobacterium</taxon>
    </lineage>
</organism>
<reference evidence="5 6" key="1">
    <citation type="submission" date="2019-04" db="EMBL/GenBank/DDBJ databases">
        <title>Flavobacterium sp. nov. isolated from construction timber.</title>
        <authorList>
            <person name="Lin S.-Y."/>
            <person name="Chang C.-T."/>
            <person name="Young C.-C."/>
        </authorList>
    </citation>
    <scope>NUCLEOTIDE SEQUENCE [LARGE SCALE GENOMIC DNA]</scope>
    <source>
        <strain evidence="5 6">CC-CTC003</strain>
    </source>
</reference>
<comment type="caution">
    <text evidence="5">The sequence shown here is derived from an EMBL/GenBank/DDBJ whole genome shotgun (WGS) entry which is preliminary data.</text>
</comment>
<dbReference type="InterPro" id="IPR008254">
    <property type="entry name" value="Flavodoxin/NO_synth"/>
</dbReference>
<dbReference type="PROSITE" id="PS50902">
    <property type="entry name" value="FLAVODOXIN_LIKE"/>
    <property type="match status" value="1"/>
</dbReference>
<keyword evidence="1" id="KW-0285">Flavoprotein</keyword>
<proteinExistence type="predicted"/>
<dbReference type="GO" id="GO:0003958">
    <property type="term" value="F:NADPH-hemoprotein reductase activity"/>
    <property type="evidence" value="ECO:0007669"/>
    <property type="project" value="UniProtKB-EC"/>
</dbReference>
<dbReference type="AlphaFoldDB" id="A0A4S4A4P4"/>
<feature type="domain" description="FAD-binding FR-type" evidence="4">
    <location>
        <begin position="496"/>
        <end position="594"/>
    </location>
</feature>
<protein>
    <submittedName>
        <fullName evidence="5">FAD-binding oxidoreductase</fullName>
    </submittedName>
</protein>
<name>A0A4S4A4P4_9FLAO</name>
<keyword evidence="2" id="KW-1133">Transmembrane helix</keyword>
<dbReference type="InterPro" id="IPR008333">
    <property type="entry name" value="Cbr1-like_FAD-bd_dom"/>
</dbReference>
<dbReference type="SUPFAM" id="SSF63380">
    <property type="entry name" value="Riboflavin synthase domain-like"/>
    <property type="match status" value="1"/>
</dbReference>
<dbReference type="InterPro" id="IPR039261">
    <property type="entry name" value="FNR_nucleotide-bd"/>
</dbReference>
<dbReference type="SUPFAM" id="SSF52343">
    <property type="entry name" value="Ferredoxin reductase-like, C-terminal NADP-linked domain"/>
    <property type="match status" value="1"/>
</dbReference>
<dbReference type="InterPro" id="IPR005625">
    <property type="entry name" value="PepSY-ass_TM"/>
</dbReference>
<evidence type="ECO:0000256" key="2">
    <source>
        <dbReference type="SAM" id="Phobius"/>
    </source>
</evidence>
<dbReference type="RefSeq" id="WP_136401992.1">
    <property type="nucleotide sequence ID" value="NZ_SSNZ01000001.1"/>
</dbReference>
<dbReference type="Pfam" id="PF00175">
    <property type="entry name" value="NAD_binding_1"/>
    <property type="match status" value="1"/>
</dbReference>
<evidence type="ECO:0000313" key="5">
    <source>
        <dbReference type="EMBL" id="THF53469.1"/>
    </source>
</evidence>
<feature type="transmembrane region" description="Helical" evidence="2">
    <location>
        <begin position="299"/>
        <end position="324"/>
    </location>
</feature>
<dbReference type="Pfam" id="PF00970">
    <property type="entry name" value="FAD_binding_6"/>
    <property type="match status" value="1"/>
</dbReference>
<feature type="transmembrane region" description="Helical" evidence="2">
    <location>
        <begin position="130"/>
        <end position="151"/>
    </location>
</feature>